<evidence type="ECO:0000313" key="2">
    <source>
        <dbReference type="EMBL" id="GIM65918.1"/>
    </source>
</evidence>
<evidence type="ECO:0000256" key="1">
    <source>
        <dbReference type="SAM" id="MobiDB-lite"/>
    </source>
</evidence>
<dbReference type="EMBL" id="BOQL01000018">
    <property type="protein sequence ID" value="GIM65918.1"/>
    <property type="molecule type" value="Genomic_DNA"/>
</dbReference>
<proteinExistence type="predicted"/>
<dbReference type="RefSeq" id="WP_212988121.1">
    <property type="nucleotide sequence ID" value="NZ_BAABEA010000009.1"/>
</dbReference>
<sequence length="123" mass="13422">MRKVLLIIAGVVVLVCGVGGWFGYQALNAGREISRSSITQQEFDAQQVGTAETTVRDALPTPLDDDEENIYGDDPTRQGKPAGATCAYYPLKPLTESKNRPLFRFCFAGGKLTEKKQIRIDGA</sequence>
<comment type="caution">
    <text evidence="2">The sequence shown here is derived from an EMBL/GenBank/DDBJ whole genome shotgun (WGS) entry which is preliminary data.</text>
</comment>
<feature type="region of interest" description="Disordered" evidence="1">
    <location>
        <begin position="58"/>
        <end position="82"/>
    </location>
</feature>
<organism evidence="2 3">
    <name type="scientific">Actinoplanes auranticolor</name>
    <dbReference type="NCBI Taxonomy" id="47988"/>
    <lineage>
        <taxon>Bacteria</taxon>
        <taxon>Bacillati</taxon>
        <taxon>Actinomycetota</taxon>
        <taxon>Actinomycetes</taxon>
        <taxon>Micromonosporales</taxon>
        <taxon>Micromonosporaceae</taxon>
        <taxon>Actinoplanes</taxon>
    </lineage>
</organism>
<reference evidence="2" key="1">
    <citation type="submission" date="2021-03" db="EMBL/GenBank/DDBJ databases">
        <title>Whole genome shotgun sequence of Actinoplanes auranticolor NBRC 12245.</title>
        <authorList>
            <person name="Komaki H."/>
            <person name="Tamura T."/>
        </authorList>
    </citation>
    <scope>NUCLEOTIDE SEQUENCE</scope>
    <source>
        <strain evidence="2">NBRC 12245</strain>
    </source>
</reference>
<name>A0A919S6Z2_9ACTN</name>
<dbReference type="Proteomes" id="UP000681340">
    <property type="component" value="Unassembled WGS sequence"/>
</dbReference>
<evidence type="ECO:0000313" key="3">
    <source>
        <dbReference type="Proteomes" id="UP000681340"/>
    </source>
</evidence>
<keyword evidence="3" id="KW-1185">Reference proteome</keyword>
<dbReference type="AlphaFoldDB" id="A0A919S6Z2"/>
<accession>A0A919S6Z2</accession>
<protein>
    <submittedName>
        <fullName evidence="2">Uncharacterized protein</fullName>
    </submittedName>
</protein>
<gene>
    <name evidence="2" type="ORF">Aau02nite_20670</name>
</gene>